<sequence>MGYSCTAVASNVLEFMLSDLAKNVGNGTSNGWFNNGCEFFFEQGKENDDGAITGSIYRLLNNQCFRAGSVRIAPDGIIERFGHIPHSLRTITEAHRQAGKFGTLYSLPT</sequence>
<accession>A0A0F9GXD2</accession>
<comment type="caution">
    <text evidence="1">The sequence shown here is derived from an EMBL/GenBank/DDBJ whole genome shotgun (WGS) entry which is preliminary data.</text>
</comment>
<protein>
    <submittedName>
        <fullName evidence="1">Uncharacterized protein</fullName>
    </submittedName>
</protein>
<organism evidence="1">
    <name type="scientific">marine sediment metagenome</name>
    <dbReference type="NCBI Taxonomy" id="412755"/>
    <lineage>
        <taxon>unclassified sequences</taxon>
        <taxon>metagenomes</taxon>
        <taxon>ecological metagenomes</taxon>
    </lineage>
</organism>
<proteinExistence type="predicted"/>
<dbReference type="EMBL" id="LAZR01016683">
    <property type="protein sequence ID" value="KKM03424.1"/>
    <property type="molecule type" value="Genomic_DNA"/>
</dbReference>
<dbReference type="AlphaFoldDB" id="A0A0F9GXD2"/>
<evidence type="ECO:0000313" key="1">
    <source>
        <dbReference type="EMBL" id="KKM03424.1"/>
    </source>
</evidence>
<name>A0A0F9GXD2_9ZZZZ</name>
<gene>
    <name evidence="1" type="ORF">LCGC14_1774580</name>
</gene>
<reference evidence="1" key="1">
    <citation type="journal article" date="2015" name="Nature">
        <title>Complex archaea that bridge the gap between prokaryotes and eukaryotes.</title>
        <authorList>
            <person name="Spang A."/>
            <person name="Saw J.H."/>
            <person name="Jorgensen S.L."/>
            <person name="Zaremba-Niedzwiedzka K."/>
            <person name="Martijn J."/>
            <person name="Lind A.E."/>
            <person name="van Eijk R."/>
            <person name="Schleper C."/>
            <person name="Guy L."/>
            <person name="Ettema T.J."/>
        </authorList>
    </citation>
    <scope>NUCLEOTIDE SEQUENCE</scope>
</reference>